<dbReference type="EMBL" id="RCBY01000134">
    <property type="protein sequence ID" value="RQH34480.1"/>
    <property type="molecule type" value="Genomic_DNA"/>
</dbReference>
<dbReference type="NCBIfam" id="TIGR04447">
    <property type="entry name" value="PatC_TenC_TruC"/>
    <property type="match status" value="1"/>
</dbReference>
<organism evidence="2 3">
    <name type="scientific">Okeania hirsuta</name>
    <dbReference type="NCBI Taxonomy" id="1458930"/>
    <lineage>
        <taxon>Bacteria</taxon>
        <taxon>Bacillati</taxon>
        <taxon>Cyanobacteriota</taxon>
        <taxon>Cyanophyceae</taxon>
        <taxon>Oscillatoriophycideae</taxon>
        <taxon>Oscillatoriales</taxon>
        <taxon>Microcoleaceae</taxon>
        <taxon>Okeania</taxon>
    </lineage>
</organism>
<feature type="region of interest" description="Disordered" evidence="1">
    <location>
        <begin position="1"/>
        <end position="28"/>
    </location>
</feature>
<sequence>MSEQTSQASQNLSNSENQHLSEQEQESMMLATGLEDYAHWKIMFKDQKREDDKPFCRGRIWA</sequence>
<dbReference type="OrthoDB" id="495814at2"/>
<comment type="caution">
    <text evidence="2">The sequence shown here is derived from an EMBL/GenBank/DDBJ whole genome shotgun (WGS) entry which is preliminary data.</text>
</comment>
<keyword evidence="3" id="KW-1185">Reference proteome</keyword>
<dbReference type="RefSeq" id="WP_124143353.1">
    <property type="nucleotide sequence ID" value="NZ_CAWOKI010000334.1"/>
</dbReference>
<gene>
    <name evidence="2" type="ORF">D5R40_20730</name>
</gene>
<reference evidence="2 3" key="1">
    <citation type="journal article" date="2018" name="ACS Chem. Biol.">
        <title>Ketoreductase domain dysfunction expands chemodiversity: malyngamide biosynthesis in the cyanobacterium Okeania hirsuta.</title>
        <authorList>
            <person name="Moss N.A."/>
            <person name="Leao T."/>
            <person name="Rankin M."/>
            <person name="McCullough T.M."/>
            <person name="Qu P."/>
            <person name="Korobeynikov A."/>
            <person name="Smith J.L."/>
            <person name="Gerwick L."/>
            <person name="Gerwick W.H."/>
        </authorList>
    </citation>
    <scope>NUCLEOTIDE SEQUENCE [LARGE SCALE GENOMIC DNA]</scope>
    <source>
        <strain evidence="2 3">PAB10Feb10-1</strain>
    </source>
</reference>
<proteinExistence type="predicted"/>
<evidence type="ECO:0000256" key="1">
    <source>
        <dbReference type="SAM" id="MobiDB-lite"/>
    </source>
</evidence>
<evidence type="ECO:0000313" key="3">
    <source>
        <dbReference type="Proteomes" id="UP000269154"/>
    </source>
</evidence>
<dbReference type="AlphaFoldDB" id="A0A3N6RJN1"/>
<protein>
    <submittedName>
        <fullName evidence="2">Cyanobactin biosynthesis PatC/TenC/TruC family protein</fullName>
    </submittedName>
</protein>
<accession>A0A3N6RJN1</accession>
<evidence type="ECO:0000313" key="2">
    <source>
        <dbReference type="EMBL" id="RQH34480.1"/>
    </source>
</evidence>
<name>A0A3N6RJN1_9CYAN</name>
<feature type="compositionally biased region" description="Polar residues" evidence="1">
    <location>
        <begin position="1"/>
        <end position="20"/>
    </location>
</feature>
<dbReference type="InterPro" id="IPR031035">
    <property type="entry name" value="PatC_TenC_TruC"/>
</dbReference>
<dbReference type="Proteomes" id="UP000269154">
    <property type="component" value="Unassembled WGS sequence"/>
</dbReference>